<evidence type="ECO:0000313" key="1">
    <source>
        <dbReference type="EMBL" id="GET38399.1"/>
    </source>
</evidence>
<dbReference type="RefSeq" id="WP_226581864.1">
    <property type="nucleotide sequence ID" value="NZ_BLAY01000044.1"/>
</dbReference>
<evidence type="ECO:0008006" key="3">
    <source>
        <dbReference type="Google" id="ProtNLM"/>
    </source>
</evidence>
<comment type="caution">
    <text evidence="1">The sequence shown here is derived from an EMBL/GenBank/DDBJ whole genome shotgun (WGS) entry which is preliminary data.</text>
</comment>
<gene>
    <name evidence="1" type="ORF">MiSe_31570</name>
</gene>
<evidence type="ECO:0000313" key="2">
    <source>
        <dbReference type="Proteomes" id="UP001050975"/>
    </source>
</evidence>
<dbReference type="Proteomes" id="UP001050975">
    <property type="component" value="Unassembled WGS sequence"/>
</dbReference>
<sequence length="405" mass="46537">MKAAYTNFSLESAYNNINEPAIATAFDVDVLANLLAKELEAEIALDSPTIEAVATRIAKEVDRICAASPRIQKSGCIGSWQLGLARHRISKCLKYYHLGAKQARIELHSTLGAMVYRYMTPMRSPSSFQGRYHMLEDFLQNFYIESLSAFRRENQTAPNYTPRTQLQIAEYLTFTEQYARRRIGLRSGGSQQLIVLRAQGFVRRQPAETTMDIELAAESAKSDEAQAHGNSSAMQQVRASMVSEAVDPTESVLRDRVIEALIKYLADQKQSDCVDYLILKLQDLSAKEIDEILGLKPRQRDYLQQRFKYHVEKFARQQEWQLVHQWLGADLDEKLGMNEKQWETFWQQLEPPLRQLLQLKRESETDRAIASLLKWTPKQVQKRWSQLLDKAWEIRNSSTTAGQTI</sequence>
<dbReference type="EMBL" id="BLAY01000044">
    <property type="protein sequence ID" value="GET38399.1"/>
    <property type="molecule type" value="Genomic_DNA"/>
</dbReference>
<dbReference type="AlphaFoldDB" id="A0AAV3XD86"/>
<keyword evidence="2" id="KW-1185">Reference proteome</keyword>
<proteinExistence type="predicted"/>
<organism evidence="1 2">
    <name type="scientific">Microseira wollei NIES-4236</name>
    <dbReference type="NCBI Taxonomy" id="2530354"/>
    <lineage>
        <taxon>Bacteria</taxon>
        <taxon>Bacillati</taxon>
        <taxon>Cyanobacteriota</taxon>
        <taxon>Cyanophyceae</taxon>
        <taxon>Oscillatoriophycideae</taxon>
        <taxon>Aerosakkonematales</taxon>
        <taxon>Aerosakkonemataceae</taxon>
        <taxon>Microseira</taxon>
    </lineage>
</organism>
<protein>
    <recommendedName>
        <fullName evidence="3">ATPase involved in DNA repair</fullName>
    </recommendedName>
</protein>
<reference evidence="1" key="1">
    <citation type="submission" date="2019-10" db="EMBL/GenBank/DDBJ databases">
        <title>Draft genome sequece of Microseira wollei NIES-4236.</title>
        <authorList>
            <person name="Yamaguchi H."/>
            <person name="Suzuki S."/>
            <person name="Kawachi M."/>
        </authorList>
    </citation>
    <scope>NUCLEOTIDE SEQUENCE</scope>
    <source>
        <strain evidence="1">NIES-4236</strain>
    </source>
</reference>
<name>A0AAV3XD86_9CYAN</name>
<accession>A0AAV3XD86</accession>